<protein>
    <recommendedName>
        <fullName evidence="5">Arginyl-tRNA--protein transferase 1</fullName>
        <shortName evidence="5">Arginyltransferase 1</shortName>
        <shortName evidence="5">R-transferase 1</shortName>
        <ecNumber evidence="5">2.3.2.8</ecNumber>
    </recommendedName>
    <alternativeName>
        <fullName evidence="5">Arginine-tRNA--protein transferase 1</fullName>
    </alternativeName>
</protein>
<dbReference type="EC" id="2.3.2.8" evidence="5"/>
<dbReference type="InterPro" id="IPR030700">
    <property type="entry name" value="N-end_Aminoacyl_Trfase"/>
</dbReference>
<feature type="region of interest" description="Disordered" evidence="6">
    <location>
        <begin position="184"/>
        <end position="203"/>
    </location>
</feature>
<gene>
    <name evidence="9" type="ORF">GBAR_LOCUS28122</name>
</gene>
<keyword evidence="4 5" id="KW-0012">Acyltransferase</keyword>
<sequence>MDGTLVDYLYEPNGPSPFKCGYCKSPDTSKIQGVLAHRMTCGDFQELVDRGFQRSGKFVYRPFMRETCCPQYVFRTDVTKFRLSKQQKATIRKMNRFLTLGEANATPEDAEEAGPGDSAGKEAKTVEDVTENNLGEPSKKRAVRPGLGADPSKPPCKKAKLLRRERQAKKAVQKGQKIVALEENLANRETTGQPSASSTSPSVAEWVGEKLILPHEPSHRHSLTTRLVSCSRGDPQFASTYEESYRVFRKFQLEVHRDNEEDCQESHFNEFLVDSPLVKEKGPEGAPCNYGSFHLQYLIDGKIFAVGVLDIIPRGVLCEYLFYDPAYRFVAPGVYSALNEISLSQRFFTVSPEMQYYYMGFYVQSCPKMNYKRRYASSELLCSHTHSYAPLQQCIPRLKEKEYCRLDDDAPLVNERDEVTEEVVGGLKILHKMAVMSYTDYRAECGDGRQAMIVESYVELVGQKVASNATLHIPSSDMMF</sequence>
<evidence type="ECO:0000256" key="2">
    <source>
        <dbReference type="ARBA" id="ARBA00022679"/>
    </source>
</evidence>
<dbReference type="PANTHER" id="PTHR21367">
    <property type="entry name" value="ARGININE-TRNA-PROTEIN TRANSFERASE 1"/>
    <property type="match status" value="1"/>
</dbReference>
<accession>A0AA35TNX5</accession>
<feature type="region of interest" description="Disordered" evidence="6">
    <location>
        <begin position="103"/>
        <end position="156"/>
    </location>
</feature>
<evidence type="ECO:0000313" key="9">
    <source>
        <dbReference type="EMBL" id="CAI8051347.1"/>
    </source>
</evidence>
<evidence type="ECO:0000256" key="5">
    <source>
        <dbReference type="PIRNR" id="PIRNR037207"/>
    </source>
</evidence>
<dbReference type="PIRSF" id="PIRSF037207">
    <property type="entry name" value="ATE1_euk"/>
    <property type="match status" value="1"/>
</dbReference>
<dbReference type="Pfam" id="PF04376">
    <property type="entry name" value="ATE_N"/>
    <property type="match status" value="1"/>
</dbReference>
<evidence type="ECO:0000256" key="4">
    <source>
        <dbReference type="ARBA" id="ARBA00023315"/>
    </source>
</evidence>
<reference evidence="9" key="1">
    <citation type="submission" date="2023-03" db="EMBL/GenBank/DDBJ databases">
        <authorList>
            <person name="Steffen K."/>
            <person name="Cardenas P."/>
        </authorList>
    </citation>
    <scope>NUCLEOTIDE SEQUENCE</scope>
</reference>
<feature type="domain" description="N-end rule aminoacyl transferase C-terminal" evidence="8">
    <location>
        <begin position="243"/>
        <end position="382"/>
    </location>
</feature>
<evidence type="ECO:0000313" key="10">
    <source>
        <dbReference type="Proteomes" id="UP001174909"/>
    </source>
</evidence>
<evidence type="ECO:0000256" key="3">
    <source>
        <dbReference type="ARBA" id="ARBA00022786"/>
    </source>
</evidence>
<keyword evidence="3 5" id="KW-0833">Ubl conjugation pathway</keyword>
<proteinExistence type="inferred from homology"/>
<keyword evidence="10" id="KW-1185">Reference proteome</keyword>
<keyword evidence="2 5" id="KW-0808">Transferase</keyword>
<comment type="similarity">
    <text evidence="1 5">Belongs to the R-transferase family.</text>
</comment>
<evidence type="ECO:0000256" key="1">
    <source>
        <dbReference type="ARBA" id="ARBA00009991"/>
    </source>
</evidence>
<evidence type="ECO:0000256" key="6">
    <source>
        <dbReference type="SAM" id="MobiDB-lite"/>
    </source>
</evidence>
<dbReference type="InterPro" id="IPR007471">
    <property type="entry name" value="N-end_Aminoacyl_Trfase_N"/>
</dbReference>
<dbReference type="InterPro" id="IPR017137">
    <property type="entry name" value="Arg-tRNA-P_Trfase_1_euk"/>
</dbReference>
<feature type="compositionally biased region" description="Polar residues" evidence="6">
    <location>
        <begin position="187"/>
        <end position="202"/>
    </location>
</feature>
<comment type="function">
    <text evidence="5">Involved in the post-translational conjugation of arginine to the N-terminal aspartate or glutamate of a protein. This arginylation is required for degradation of the protein via the ubiquitin pathway.</text>
</comment>
<dbReference type="Pfam" id="PF04377">
    <property type="entry name" value="ATE_C"/>
    <property type="match status" value="1"/>
</dbReference>
<dbReference type="GO" id="GO:0004057">
    <property type="term" value="F:arginyl-tRNA--protein transferase activity"/>
    <property type="evidence" value="ECO:0007669"/>
    <property type="project" value="UniProtKB-EC"/>
</dbReference>
<comment type="catalytic activity">
    <reaction evidence="5">
        <text>an N-terminal L-alpha-aminoacyl-[protein] + L-arginyl-tRNA(Arg) = an N-terminal L-arginyl-L-aminoacyl-[protein] + tRNA(Arg) + H(+)</text>
        <dbReference type="Rhea" id="RHEA:10208"/>
        <dbReference type="Rhea" id="RHEA-COMP:9658"/>
        <dbReference type="Rhea" id="RHEA-COMP:9673"/>
        <dbReference type="Rhea" id="RHEA-COMP:10636"/>
        <dbReference type="Rhea" id="RHEA-COMP:10638"/>
        <dbReference type="ChEBI" id="CHEBI:15378"/>
        <dbReference type="ChEBI" id="CHEBI:78442"/>
        <dbReference type="ChEBI" id="CHEBI:78513"/>
        <dbReference type="ChEBI" id="CHEBI:78597"/>
        <dbReference type="ChEBI" id="CHEBI:83562"/>
        <dbReference type="EC" id="2.3.2.8"/>
    </reaction>
</comment>
<dbReference type="EMBL" id="CASHTH010003922">
    <property type="protein sequence ID" value="CAI8051347.1"/>
    <property type="molecule type" value="Genomic_DNA"/>
</dbReference>
<name>A0AA35TNX5_GEOBA</name>
<dbReference type="InterPro" id="IPR007472">
    <property type="entry name" value="N-end_Aminoacyl_Trfase_C"/>
</dbReference>
<dbReference type="PANTHER" id="PTHR21367:SF1">
    <property type="entry name" value="ARGINYL-TRNA--PROTEIN TRANSFERASE 1"/>
    <property type="match status" value="1"/>
</dbReference>
<dbReference type="GO" id="GO:0005737">
    <property type="term" value="C:cytoplasm"/>
    <property type="evidence" value="ECO:0007669"/>
    <property type="project" value="TreeGrafter"/>
</dbReference>
<feature type="domain" description="N-end aminoacyl transferase N-terminal" evidence="7">
    <location>
        <begin position="19"/>
        <end position="88"/>
    </location>
</feature>
<dbReference type="Proteomes" id="UP001174909">
    <property type="component" value="Unassembled WGS sequence"/>
</dbReference>
<comment type="caution">
    <text evidence="9">The sequence shown here is derived from an EMBL/GenBank/DDBJ whole genome shotgun (WGS) entry which is preliminary data.</text>
</comment>
<organism evidence="9 10">
    <name type="scientific">Geodia barretti</name>
    <name type="common">Barrett's horny sponge</name>
    <dbReference type="NCBI Taxonomy" id="519541"/>
    <lineage>
        <taxon>Eukaryota</taxon>
        <taxon>Metazoa</taxon>
        <taxon>Porifera</taxon>
        <taxon>Demospongiae</taxon>
        <taxon>Heteroscleromorpha</taxon>
        <taxon>Tetractinellida</taxon>
        <taxon>Astrophorina</taxon>
        <taxon>Geodiidae</taxon>
        <taxon>Geodia</taxon>
    </lineage>
</organism>
<evidence type="ECO:0000259" key="7">
    <source>
        <dbReference type="Pfam" id="PF04376"/>
    </source>
</evidence>
<dbReference type="AlphaFoldDB" id="A0AA35TNX5"/>
<evidence type="ECO:0000259" key="8">
    <source>
        <dbReference type="Pfam" id="PF04377"/>
    </source>
</evidence>